<name>A0ABV0KU02_9CYAN</name>
<dbReference type="RefSeq" id="WP_190452816.1">
    <property type="nucleotide sequence ID" value="NZ_JAMPLM010000084.1"/>
</dbReference>
<evidence type="ECO:0000313" key="1">
    <source>
        <dbReference type="EMBL" id="MEP1062723.1"/>
    </source>
</evidence>
<dbReference type="Proteomes" id="UP001476950">
    <property type="component" value="Unassembled WGS sequence"/>
</dbReference>
<keyword evidence="2" id="KW-1185">Reference proteome</keyword>
<comment type="caution">
    <text evidence="1">The sequence shown here is derived from an EMBL/GenBank/DDBJ whole genome shotgun (WGS) entry which is preliminary data.</text>
</comment>
<sequence>MRIPEHWIGGKWILFHEQLDNPVALTRTIGDRNITILVEPVHSGFLHACTPDDIAKVLRLLPPQHTEGINLVVLRQPKRKERILSPVWGRLQYYSEIQQYRGVAIHIEAHPTNGTASWEKSLSPDNAQELARLVEDGHQLISERRRYVLHMTPESIRATQLYRTLPHEVGHYVDYLNTIGADDDDELFWSKPSRDKEAFAHRYAREFWECEKKAGSIPFQRILDEEVLTAEGLSLSWFAHHNNPDAADT</sequence>
<gene>
    <name evidence="1" type="ORF">NDI38_30575</name>
</gene>
<organism evidence="1 2">
    <name type="scientific">Stenomitos frigidus AS-A4</name>
    <dbReference type="NCBI Taxonomy" id="2933935"/>
    <lineage>
        <taxon>Bacteria</taxon>
        <taxon>Bacillati</taxon>
        <taxon>Cyanobacteriota</taxon>
        <taxon>Cyanophyceae</taxon>
        <taxon>Leptolyngbyales</taxon>
        <taxon>Leptolyngbyaceae</taxon>
        <taxon>Stenomitos</taxon>
    </lineage>
</organism>
<proteinExistence type="predicted"/>
<accession>A0ABV0KU02</accession>
<reference evidence="1 2" key="1">
    <citation type="submission" date="2022-04" db="EMBL/GenBank/DDBJ databases">
        <title>Positive selection, recombination, and allopatry shape intraspecific diversity of widespread and dominant cyanobacteria.</title>
        <authorList>
            <person name="Wei J."/>
            <person name="Shu W."/>
            <person name="Hu C."/>
        </authorList>
    </citation>
    <scope>NUCLEOTIDE SEQUENCE [LARGE SCALE GENOMIC DNA]</scope>
    <source>
        <strain evidence="1 2">AS-A4</strain>
    </source>
</reference>
<protein>
    <submittedName>
        <fullName evidence="1">Uncharacterized protein</fullName>
    </submittedName>
</protein>
<dbReference type="EMBL" id="JAMPLM010000084">
    <property type="protein sequence ID" value="MEP1062723.1"/>
    <property type="molecule type" value="Genomic_DNA"/>
</dbReference>
<evidence type="ECO:0000313" key="2">
    <source>
        <dbReference type="Proteomes" id="UP001476950"/>
    </source>
</evidence>